<reference evidence="6" key="1">
    <citation type="journal article" date="2015" name="PeerJ">
        <title>First genomic representation of candidate bacterial phylum KSB3 points to enhanced environmental sensing as a trigger of wastewater bulking.</title>
        <authorList>
            <person name="Sekiguchi Y."/>
            <person name="Ohashi A."/>
            <person name="Parks D.H."/>
            <person name="Yamauchi T."/>
            <person name="Tyson G.W."/>
            <person name="Hugenholtz P."/>
        </authorList>
    </citation>
    <scope>NUCLEOTIDE SEQUENCE [LARGE SCALE GENOMIC DNA]</scope>
</reference>
<comment type="similarity">
    <text evidence="1">Belongs to the N(4)/N(6)-methyltransferase family.</text>
</comment>
<evidence type="ECO:0000256" key="4">
    <source>
        <dbReference type="ARBA" id="ARBA00022691"/>
    </source>
</evidence>
<dbReference type="STRING" id="1499967.U27_01373"/>
<dbReference type="PIRSF" id="PIRSF015855">
    <property type="entry name" value="TypeIII_Mtase_mKpnI"/>
    <property type="match status" value="1"/>
</dbReference>
<name>A0A081CA67_VECG1</name>
<dbReference type="GO" id="GO:0003677">
    <property type="term" value="F:DNA binding"/>
    <property type="evidence" value="ECO:0007669"/>
    <property type="project" value="InterPro"/>
</dbReference>
<gene>
    <name evidence="6" type="ORF">U27_01373</name>
</gene>
<evidence type="ECO:0000256" key="2">
    <source>
        <dbReference type="ARBA" id="ARBA00022603"/>
    </source>
</evidence>
<evidence type="ECO:0000256" key="1">
    <source>
        <dbReference type="ARBA" id="ARBA00006594"/>
    </source>
</evidence>
<dbReference type="PRINTS" id="PR00506">
    <property type="entry name" value="D21N6MTFRASE"/>
</dbReference>
<organism evidence="6">
    <name type="scientific">Vecturithrix granuli</name>
    <dbReference type="NCBI Taxonomy" id="1499967"/>
    <lineage>
        <taxon>Bacteria</taxon>
        <taxon>Candidatus Moduliflexota</taxon>
        <taxon>Candidatus Vecturitrichia</taxon>
        <taxon>Candidatus Vecturitrichales</taxon>
        <taxon>Candidatus Vecturitrichaceae</taxon>
        <taxon>Candidatus Vecturithrix</taxon>
    </lineage>
</organism>
<feature type="domain" description="DNA methylase N-4/N-6" evidence="5">
    <location>
        <begin position="108"/>
        <end position="430"/>
    </location>
</feature>
<keyword evidence="4" id="KW-0949">S-adenosyl-L-methionine</keyword>
<dbReference type="AlphaFoldDB" id="A0A081CA67"/>
<dbReference type="EMBL" id="DF820479">
    <property type="protein sequence ID" value="GAK61472.1"/>
    <property type="molecule type" value="Genomic_DNA"/>
</dbReference>
<keyword evidence="3 6" id="KW-0808">Transferase</keyword>
<dbReference type="GO" id="GO:0032259">
    <property type="term" value="P:methylation"/>
    <property type="evidence" value="ECO:0007669"/>
    <property type="project" value="UniProtKB-KW"/>
</dbReference>
<dbReference type="InterPro" id="IPR002941">
    <property type="entry name" value="DNA_methylase_N4/N6"/>
</dbReference>
<dbReference type="InterPro" id="IPR002295">
    <property type="entry name" value="N4/N6-MTase_EcoPI_Mod-like"/>
</dbReference>
<keyword evidence="2 6" id="KW-0489">Methyltransferase</keyword>
<dbReference type="Pfam" id="PF01555">
    <property type="entry name" value="N6_N4_Mtase"/>
    <property type="match status" value="1"/>
</dbReference>
<proteinExistence type="inferred from homology"/>
<dbReference type="InterPro" id="IPR002052">
    <property type="entry name" value="DNA_methylase_N6_adenine_CS"/>
</dbReference>
<keyword evidence="7" id="KW-1185">Reference proteome</keyword>
<evidence type="ECO:0000256" key="3">
    <source>
        <dbReference type="ARBA" id="ARBA00022679"/>
    </source>
</evidence>
<dbReference type="Proteomes" id="UP000030661">
    <property type="component" value="Unassembled WGS sequence"/>
</dbReference>
<dbReference type="HOGENOM" id="CLU_020164_2_1_0"/>
<evidence type="ECO:0000313" key="7">
    <source>
        <dbReference type="Proteomes" id="UP000030661"/>
    </source>
</evidence>
<dbReference type="GO" id="GO:0008170">
    <property type="term" value="F:N-methyltransferase activity"/>
    <property type="evidence" value="ECO:0007669"/>
    <property type="project" value="InterPro"/>
</dbReference>
<dbReference type="InterPro" id="IPR029063">
    <property type="entry name" value="SAM-dependent_MTases_sf"/>
</dbReference>
<dbReference type="PROSITE" id="PS00092">
    <property type="entry name" value="N6_MTASE"/>
    <property type="match status" value="1"/>
</dbReference>
<accession>A0A081CA67</accession>
<evidence type="ECO:0000259" key="5">
    <source>
        <dbReference type="Pfam" id="PF01555"/>
    </source>
</evidence>
<dbReference type="eggNOG" id="COG2189">
    <property type="taxonomic scope" value="Bacteria"/>
</dbReference>
<evidence type="ECO:0000313" key="6">
    <source>
        <dbReference type="EMBL" id="GAK61472.1"/>
    </source>
</evidence>
<dbReference type="SUPFAM" id="SSF53335">
    <property type="entry name" value="S-adenosyl-L-methionine-dependent methyltransferases"/>
    <property type="match status" value="1"/>
</dbReference>
<dbReference type="Gene3D" id="3.40.50.150">
    <property type="entry name" value="Vaccinia Virus protein VP39"/>
    <property type="match status" value="1"/>
</dbReference>
<sequence>MDGKSLNITIEKLKDLKQLFPDVFSEDKIDWERLRQTFGEEVFVSNEHYELSWAGKMEARREIQKQTTATLTPDPERSVNFESSDNIFIAGENLEVLCVLQKSYFDKIKMIYIDPPYNTGSDSFVYPDDYAEHRADYERRAGIIDEHGLLNKHDLWKKNSRENGQFHSVWLSMMYPRLYLARNLLREDGVMFVSIDDNESATLKLLMDEIFGEENFVEQIVWKSKFGAGAKPRDYITCHEYILVYAKNFDAIRSISIPMTNKAKKMYSKKDEKFAERGYYGTWPLETTSMDDRPNLKFPILWNGQELWPKKQWLWSKDRVEKALANNEIVITEHNGRFSVRYKQYEKDEYDNYKKSTPISVIDKIYTQDGTKELSQLELSSLFGFPKPAKLLKELFKIQINDTEDHSGIILDFFAGSGSTAQAVLELNQEDGGNRRFILVQLPEALDENSEAYKAGYKTIADICTARIKKVIAKLAAEQQTELDFGGQKPDLGFKAYTLDYSNFKIWRRDVEGKDALLAQMALLREPLSEYRGSDAALLTELCLKAGFPLSVDVQERLFEGCKIYDIADGAMWIALERINLPLFQHVAAAKPMRFVTLSSLFTGDNPDETMSSAKLQLHEAGVELKII</sequence>
<protein>
    <submittedName>
        <fullName evidence="6">Site-specific DNA-methyltransferase (Adenine-specific)</fullName>
    </submittedName>
</protein>